<proteinExistence type="predicted"/>
<organism evidence="1 2">
    <name type="scientific">Parascaris univalens</name>
    <name type="common">Nematode worm</name>
    <dbReference type="NCBI Taxonomy" id="6257"/>
    <lineage>
        <taxon>Eukaryota</taxon>
        <taxon>Metazoa</taxon>
        <taxon>Ecdysozoa</taxon>
        <taxon>Nematoda</taxon>
        <taxon>Chromadorea</taxon>
        <taxon>Rhabditida</taxon>
        <taxon>Spirurina</taxon>
        <taxon>Ascaridomorpha</taxon>
        <taxon>Ascaridoidea</taxon>
        <taxon>Ascarididae</taxon>
        <taxon>Parascaris</taxon>
    </lineage>
</organism>
<accession>A0A915A4J9</accession>
<evidence type="ECO:0000313" key="2">
    <source>
        <dbReference type="WBParaSite" id="PgR001X_g073_t01"/>
    </source>
</evidence>
<sequence length="119" mass="14010">FYLAPFETTVVSWSIFQFPKEEKPLISLKLFIANIICINDNHFDYRLLITKTHKTTPNHSYEYHYCRWKSDLYVIASHYSSISERTLEMQRDAKGYAMMKTNLKIRVVPIAYCPLPSAP</sequence>
<name>A0A915A4J9_PARUN</name>
<dbReference type="WBParaSite" id="PgR001X_g073_t01">
    <property type="protein sequence ID" value="PgR001X_g073_t01"/>
    <property type="gene ID" value="PgR001X_g073"/>
</dbReference>
<dbReference type="AlphaFoldDB" id="A0A915A4J9"/>
<keyword evidence="1" id="KW-1185">Reference proteome</keyword>
<evidence type="ECO:0000313" key="1">
    <source>
        <dbReference type="Proteomes" id="UP000887569"/>
    </source>
</evidence>
<protein>
    <submittedName>
        <fullName evidence="2">Uncharacterized protein</fullName>
    </submittedName>
</protein>
<dbReference type="Proteomes" id="UP000887569">
    <property type="component" value="Unplaced"/>
</dbReference>
<reference evidence="2" key="1">
    <citation type="submission" date="2022-11" db="UniProtKB">
        <authorList>
            <consortium name="WormBaseParasite"/>
        </authorList>
    </citation>
    <scope>IDENTIFICATION</scope>
</reference>